<accession>X1GSD9</accession>
<sequence length="128" mass="15374">MNWHERQADAVELLRRLERDWGPTEFEQQKDGSFIGERCGICGKRWKKSGMHICAPVEFREEYTERYLESRGSAFALALEALWRWRLEYTFGHNVWKKGEEMMFEVTGEAKRDHLRYEELTKAIKELE</sequence>
<proteinExistence type="predicted"/>
<organism evidence="1">
    <name type="scientific">marine sediment metagenome</name>
    <dbReference type="NCBI Taxonomy" id="412755"/>
    <lineage>
        <taxon>unclassified sequences</taxon>
        <taxon>metagenomes</taxon>
        <taxon>ecological metagenomes</taxon>
    </lineage>
</organism>
<reference evidence="1" key="1">
    <citation type="journal article" date="2014" name="Front. Microbiol.">
        <title>High frequency of phylogenetically diverse reductive dehalogenase-homologous genes in deep subseafloor sedimentary metagenomes.</title>
        <authorList>
            <person name="Kawai M."/>
            <person name="Futagami T."/>
            <person name="Toyoda A."/>
            <person name="Takaki Y."/>
            <person name="Nishi S."/>
            <person name="Hori S."/>
            <person name="Arai W."/>
            <person name="Tsubouchi T."/>
            <person name="Morono Y."/>
            <person name="Uchiyama I."/>
            <person name="Ito T."/>
            <person name="Fujiyama A."/>
            <person name="Inagaki F."/>
            <person name="Takami H."/>
        </authorList>
    </citation>
    <scope>NUCLEOTIDE SEQUENCE</scope>
    <source>
        <strain evidence="1">Expedition CK06-06</strain>
    </source>
</reference>
<gene>
    <name evidence="1" type="ORF">S03H2_16978</name>
</gene>
<protein>
    <submittedName>
        <fullName evidence="1">Uncharacterized protein</fullName>
    </submittedName>
</protein>
<dbReference type="AlphaFoldDB" id="X1GSD9"/>
<dbReference type="EMBL" id="BARU01008724">
    <property type="protein sequence ID" value="GAH44504.1"/>
    <property type="molecule type" value="Genomic_DNA"/>
</dbReference>
<comment type="caution">
    <text evidence="1">The sequence shown here is derived from an EMBL/GenBank/DDBJ whole genome shotgun (WGS) entry which is preliminary data.</text>
</comment>
<evidence type="ECO:0000313" key="1">
    <source>
        <dbReference type="EMBL" id="GAH44504.1"/>
    </source>
</evidence>
<name>X1GSD9_9ZZZZ</name>